<keyword evidence="5 10" id="KW-0812">Transmembrane</keyword>
<name>A0A953JC09_9BACT</name>
<protein>
    <submittedName>
        <fullName evidence="11">TrkH family potassium uptake protein</fullName>
    </submittedName>
</protein>
<feature type="transmembrane region" description="Helical" evidence="10">
    <location>
        <begin position="18"/>
        <end position="39"/>
    </location>
</feature>
<gene>
    <name evidence="11" type="ORF">K8I29_02465</name>
</gene>
<dbReference type="EMBL" id="JAIOIV010000018">
    <property type="protein sequence ID" value="MBZ0155061.1"/>
    <property type="molecule type" value="Genomic_DNA"/>
</dbReference>
<sequence>MREGFPLKKAAKTNPAQILILGFLSFILVGTVLLMLPVATVNGISPVDALFTSTSAVCVTGLIVRDTPGDFTPFGQIVILFLIQIGGLGYMTSATILSLLLGKRIGLGERLIMKEALNVLTLEGVVRFTRAVLFTTLFLESAGAALLTVRFMADYGPGQAAYYGIFHSVSAFNNAGFSLFPDSMVRYRGDVVVNLVLSALVLIGGIGFLVLSDSYHYARKTVLRISLHTKVVVVTSVLLVTGGAVLILLFEYSNPETFRKMTLTEKILASFFGSVMPRTAGFNTLDYSHLRLQTLLMTIVLMFIGASPGSTGGGVKTTTFAIIIASLGSLMRSSADTVLFKRRIPIDMVSKSLLIVVLALILIATVSLIVLTIEERPYRAILFEVASAFGTVGLSVGDGGTRSLSALFTPLGKLFVCFAMFAGRLGPLTLVVAIIRKKEERLRYPEGRIVIG</sequence>
<proteinExistence type="predicted"/>
<evidence type="ECO:0000256" key="7">
    <source>
        <dbReference type="ARBA" id="ARBA00022989"/>
    </source>
</evidence>
<evidence type="ECO:0000256" key="3">
    <source>
        <dbReference type="ARBA" id="ARBA00022475"/>
    </source>
</evidence>
<feature type="transmembrane region" description="Helical" evidence="10">
    <location>
        <begin position="192"/>
        <end position="211"/>
    </location>
</feature>
<comment type="subcellular location">
    <subcellularLocation>
        <location evidence="1">Cell membrane</location>
        <topology evidence="1">Multi-pass membrane protein</topology>
    </subcellularLocation>
</comment>
<keyword evidence="9 10" id="KW-0472">Membrane</keyword>
<dbReference type="PANTHER" id="PTHR32024">
    <property type="entry name" value="TRK SYSTEM POTASSIUM UPTAKE PROTEIN TRKG-RELATED"/>
    <property type="match status" value="1"/>
</dbReference>
<dbReference type="InterPro" id="IPR003445">
    <property type="entry name" value="Cat_transpt"/>
</dbReference>
<keyword evidence="2" id="KW-0813">Transport</keyword>
<accession>A0A953JC09</accession>
<dbReference type="GO" id="GO:0015379">
    <property type="term" value="F:potassium:chloride symporter activity"/>
    <property type="evidence" value="ECO:0007669"/>
    <property type="project" value="InterPro"/>
</dbReference>
<keyword evidence="3" id="KW-1003">Cell membrane</keyword>
<evidence type="ECO:0000256" key="2">
    <source>
        <dbReference type="ARBA" id="ARBA00022448"/>
    </source>
</evidence>
<dbReference type="AlphaFoldDB" id="A0A953JC09"/>
<feature type="transmembrane region" description="Helical" evidence="10">
    <location>
        <begin position="352"/>
        <end position="373"/>
    </location>
</feature>
<feature type="transmembrane region" description="Helical" evidence="10">
    <location>
        <begin position="77"/>
        <end position="101"/>
    </location>
</feature>
<evidence type="ECO:0000256" key="9">
    <source>
        <dbReference type="ARBA" id="ARBA00023136"/>
    </source>
</evidence>
<feature type="transmembrane region" description="Helical" evidence="10">
    <location>
        <begin position="313"/>
        <end position="331"/>
    </location>
</feature>
<dbReference type="Proteomes" id="UP000705867">
    <property type="component" value="Unassembled WGS sequence"/>
</dbReference>
<evidence type="ECO:0000256" key="6">
    <source>
        <dbReference type="ARBA" id="ARBA00022958"/>
    </source>
</evidence>
<keyword evidence="8" id="KW-0406">Ion transport</keyword>
<keyword evidence="6" id="KW-0630">Potassium</keyword>
<dbReference type="PANTHER" id="PTHR32024:SF1">
    <property type="entry name" value="KTR SYSTEM POTASSIUM UPTAKE PROTEIN B"/>
    <property type="match status" value="1"/>
</dbReference>
<feature type="transmembrane region" description="Helical" evidence="10">
    <location>
        <begin position="290"/>
        <end position="307"/>
    </location>
</feature>
<evidence type="ECO:0000256" key="8">
    <source>
        <dbReference type="ARBA" id="ARBA00023065"/>
    </source>
</evidence>
<feature type="transmembrane region" description="Helical" evidence="10">
    <location>
        <begin position="411"/>
        <end position="435"/>
    </location>
</feature>
<feature type="transmembrane region" description="Helical" evidence="10">
    <location>
        <begin position="131"/>
        <end position="149"/>
    </location>
</feature>
<evidence type="ECO:0000256" key="4">
    <source>
        <dbReference type="ARBA" id="ARBA00022538"/>
    </source>
</evidence>
<evidence type="ECO:0000313" key="11">
    <source>
        <dbReference type="EMBL" id="MBZ0155061.1"/>
    </source>
</evidence>
<evidence type="ECO:0000256" key="10">
    <source>
        <dbReference type="SAM" id="Phobius"/>
    </source>
</evidence>
<dbReference type="GO" id="GO:0005886">
    <property type="term" value="C:plasma membrane"/>
    <property type="evidence" value="ECO:0007669"/>
    <property type="project" value="UniProtKB-SubCell"/>
</dbReference>
<dbReference type="Pfam" id="PF02386">
    <property type="entry name" value="TrkH"/>
    <property type="match status" value="1"/>
</dbReference>
<feature type="transmembrane region" description="Helical" evidence="10">
    <location>
        <begin position="161"/>
        <end position="180"/>
    </location>
</feature>
<evidence type="ECO:0000256" key="1">
    <source>
        <dbReference type="ARBA" id="ARBA00004651"/>
    </source>
</evidence>
<evidence type="ECO:0000256" key="5">
    <source>
        <dbReference type="ARBA" id="ARBA00022692"/>
    </source>
</evidence>
<evidence type="ECO:0000313" key="12">
    <source>
        <dbReference type="Proteomes" id="UP000705867"/>
    </source>
</evidence>
<dbReference type="InterPro" id="IPR004772">
    <property type="entry name" value="TrkH"/>
</dbReference>
<keyword evidence="7 10" id="KW-1133">Transmembrane helix</keyword>
<reference evidence="11" key="2">
    <citation type="submission" date="2021-08" db="EMBL/GenBank/DDBJ databases">
        <authorList>
            <person name="Dalcin Martins P."/>
        </authorList>
    </citation>
    <scope>NUCLEOTIDE SEQUENCE</scope>
    <source>
        <strain evidence="11">MAG_39</strain>
    </source>
</reference>
<comment type="caution">
    <text evidence="11">The sequence shown here is derived from an EMBL/GenBank/DDBJ whole genome shotgun (WGS) entry which is preliminary data.</text>
</comment>
<keyword evidence="4" id="KW-0633">Potassium transport</keyword>
<organism evidence="11 12">
    <name type="scientific">Candidatus Nitrobium versatile</name>
    <dbReference type="NCBI Taxonomy" id="2884831"/>
    <lineage>
        <taxon>Bacteria</taxon>
        <taxon>Pseudomonadati</taxon>
        <taxon>Nitrospirota</taxon>
        <taxon>Nitrospiria</taxon>
        <taxon>Nitrospirales</taxon>
        <taxon>Nitrospiraceae</taxon>
        <taxon>Candidatus Nitrobium</taxon>
    </lineage>
</organism>
<dbReference type="NCBIfam" id="TIGR00933">
    <property type="entry name" value="2a38"/>
    <property type="match status" value="1"/>
</dbReference>
<feature type="transmembrane region" description="Helical" evidence="10">
    <location>
        <begin position="231"/>
        <end position="250"/>
    </location>
</feature>
<reference evidence="11" key="1">
    <citation type="journal article" date="2021" name="bioRxiv">
        <title>Unraveling nitrogen, sulfur and carbon metabolic pathways and microbial community transcriptional responses to substrate deprivation and toxicity stresses in a bioreactor mimicking anoxic brackish coastal sediment conditions.</title>
        <authorList>
            <person name="Martins P.D."/>
            <person name="Echeveste M.J."/>
            <person name="Arshad A."/>
            <person name="Kurth J."/>
            <person name="Ouboter H."/>
            <person name="Jetten M.S.M."/>
            <person name="Welte C.U."/>
        </authorList>
    </citation>
    <scope>NUCLEOTIDE SEQUENCE</scope>
    <source>
        <strain evidence="11">MAG_39</strain>
    </source>
</reference>